<dbReference type="GO" id="GO:0016020">
    <property type="term" value="C:membrane"/>
    <property type="evidence" value="ECO:0007669"/>
    <property type="project" value="UniProtKB-SubCell"/>
</dbReference>
<comment type="subcellular location">
    <subcellularLocation>
        <location evidence="1">Membrane</location>
        <topology evidence="1">Multi-pass membrane protein</topology>
    </subcellularLocation>
</comment>
<evidence type="ECO:0000256" key="1">
    <source>
        <dbReference type="ARBA" id="ARBA00004141"/>
    </source>
</evidence>
<keyword evidence="9" id="KW-1185">Reference proteome</keyword>
<comment type="caution">
    <text evidence="8">The sequence shown here is derived from an EMBL/GenBank/DDBJ whole genome shotgun (WGS) entry which is preliminary data.</text>
</comment>
<keyword evidence="5 7" id="KW-1133">Transmembrane helix</keyword>
<feature type="transmembrane region" description="Helical" evidence="7">
    <location>
        <begin position="139"/>
        <end position="159"/>
    </location>
</feature>
<name>A0A8S1WD43_9CILI</name>
<dbReference type="InterPro" id="IPR013936">
    <property type="entry name" value="CRT-like"/>
</dbReference>
<feature type="transmembrane region" description="Helical" evidence="7">
    <location>
        <begin position="12"/>
        <end position="32"/>
    </location>
</feature>
<organism evidence="8 9">
    <name type="scientific">Paramecium pentaurelia</name>
    <dbReference type="NCBI Taxonomy" id="43138"/>
    <lineage>
        <taxon>Eukaryota</taxon>
        <taxon>Sar</taxon>
        <taxon>Alveolata</taxon>
        <taxon>Ciliophora</taxon>
        <taxon>Intramacronucleata</taxon>
        <taxon>Oligohymenophorea</taxon>
        <taxon>Peniculida</taxon>
        <taxon>Parameciidae</taxon>
        <taxon>Paramecium</taxon>
    </lineage>
</organism>
<evidence type="ECO:0000256" key="4">
    <source>
        <dbReference type="ARBA" id="ARBA00022692"/>
    </source>
</evidence>
<dbReference type="EMBL" id="CAJJDO010000087">
    <property type="protein sequence ID" value="CAD8186747.1"/>
    <property type="molecule type" value="Genomic_DNA"/>
</dbReference>
<gene>
    <name evidence="8" type="ORF">PPENT_87.1.T0870231</name>
</gene>
<accession>A0A8S1WD43</accession>
<dbReference type="AlphaFoldDB" id="A0A8S1WD43"/>
<keyword evidence="6 7" id="KW-0472">Membrane</keyword>
<comment type="similarity">
    <text evidence="2">Belongs to the CRT-like transporter family.</text>
</comment>
<evidence type="ECO:0000256" key="3">
    <source>
        <dbReference type="ARBA" id="ARBA00022448"/>
    </source>
</evidence>
<evidence type="ECO:0000313" key="9">
    <source>
        <dbReference type="Proteomes" id="UP000689195"/>
    </source>
</evidence>
<dbReference type="OrthoDB" id="300580at2759"/>
<feature type="transmembrane region" description="Helical" evidence="7">
    <location>
        <begin position="260"/>
        <end position="279"/>
    </location>
</feature>
<evidence type="ECO:0000256" key="2">
    <source>
        <dbReference type="ARBA" id="ARBA00006690"/>
    </source>
</evidence>
<evidence type="ECO:0000256" key="6">
    <source>
        <dbReference type="ARBA" id="ARBA00023136"/>
    </source>
</evidence>
<sequence>MMKNVQKNRLYINLLLIGMVIIGTINTLIYKYQNTTIIDGVTFIHPYMQGLCMFIGESICLVFYVLFNMKAEQDPNKQTGGFKRLAIPALFDVITSSLQNFALNFIPSSIFQMIRGGLMIVTAAFSKFVLQKKLSLQQLIGILLAILGIFIVGLSNFIFREQKKSDFSWEIKLISIFLIILSLFTQAISYIYEEKLFQQFNYHVFYVVGMEGIWGLLTFGILIPILNFLPCNFHDGCVFRNNKGYFESTDLFFQQLGSDLWLTLSVILGIFSISLYNIFGVNVTKHASSLTRSVVDTIRIIFIWAIGLIVTATTSRVWENTSYLANLIELIGFAILVIGNLIYKEILIIKYLQSKNQVLLVEK</sequence>
<feature type="transmembrane region" description="Helical" evidence="7">
    <location>
        <begin position="300"/>
        <end position="318"/>
    </location>
</feature>
<proteinExistence type="inferred from homology"/>
<keyword evidence="3" id="KW-0813">Transport</keyword>
<keyword evidence="4 7" id="KW-0812">Transmembrane</keyword>
<dbReference type="Pfam" id="PF08627">
    <property type="entry name" value="CRT-like"/>
    <property type="match status" value="1"/>
</dbReference>
<evidence type="ECO:0000313" key="8">
    <source>
        <dbReference type="EMBL" id="CAD8186747.1"/>
    </source>
</evidence>
<evidence type="ECO:0000256" key="5">
    <source>
        <dbReference type="ARBA" id="ARBA00022989"/>
    </source>
</evidence>
<reference evidence="8" key="1">
    <citation type="submission" date="2021-01" db="EMBL/GenBank/DDBJ databases">
        <authorList>
            <consortium name="Genoscope - CEA"/>
            <person name="William W."/>
        </authorList>
    </citation>
    <scope>NUCLEOTIDE SEQUENCE</scope>
</reference>
<dbReference type="PANTHER" id="PTHR13146">
    <property type="match status" value="1"/>
</dbReference>
<feature type="transmembrane region" description="Helical" evidence="7">
    <location>
        <begin position="324"/>
        <end position="343"/>
    </location>
</feature>
<dbReference type="PANTHER" id="PTHR13146:SF0">
    <property type="entry name" value="SOLUTE CARRIER FAMILY 35 MEMBER F6"/>
    <property type="match status" value="1"/>
</dbReference>
<evidence type="ECO:0008006" key="10">
    <source>
        <dbReference type="Google" id="ProtNLM"/>
    </source>
</evidence>
<dbReference type="Proteomes" id="UP000689195">
    <property type="component" value="Unassembled WGS sequence"/>
</dbReference>
<feature type="transmembrane region" description="Helical" evidence="7">
    <location>
        <begin position="171"/>
        <end position="192"/>
    </location>
</feature>
<protein>
    <recommendedName>
        <fullName evidence="10">EamA domain-containing protein</fullName>
    </recommendedName>
</protein>
<feature type="transmembrane region" description="Helical" evidence="7">
    <location>
        <begin position="204"/>
        <end position="226"/>
    </location>
</feature>
<feature type="transmembrane region" description="Helical" evidence="7">
    <location>
        <begin position="44"/>
        <end position="67"/>
    </location>
</feature>
<evidence type="ECO:0000256" key="7">
    <source>
        <dbReference type="SAM" id="Phobius"/>
    </source>
</evidence>